<dbReference type="PROSITE" id="PS00501">
    <property type="entry name" value="SPASE_I_1"/>
    <property type="match status" value="1"/>
</dbReference>
<dbReference type="GO" id="GO:0006465">
    <property type="term" value="P:signal peptide processing"/>
    <property type="evidence" value="ECO:0007669"/>
    <property type="project" value="InterPro"/>
</dbReference>
<evidence type="ECO:0000256" key="14">
    <source>
        <dbReference type="RuleBase" id="RU362042"/>
    </source>
</evidence>
<evidence type="ECO:0000256" key="1">
    <source>
        <dbReference type="ARBA" id="ARBA00000677"/>
    </source>
</evidence>
<evidence type="ECO:0000256" key="12">
    <source>
        <dbReference type="PIRSR" id="PIRSR600223-1"/>
    </source>
</evidence>
<dbReference type="AlphaFoldDB" id="A0A2P5TP31"/>
<dbReference type="Gene3D" id="2.170.230.10">
    <property type="match status" value="1"/>
</dbReference>
<evidence type="ECO:0000313" key="16">
    <source>
        <dbReference type="EMBL" id="PPL17402.1"/>
    </source>
</evidence>
<keyword evidence="8" id="KW-0812">Transmembrane</keyword>
<protein>
    <recommendedName>
        <fullName evidence="5 13">Signal peptidase I</fullName>
        <ecNumber evidence="4 13">3.4.21.89</ecNumber>
    </recommendedName>
</protein>
<evidence type="ECO:0000256" key="11">
    <source>
        <dbReference type="ARBA" id="ARBA00023136"/>
    </source>
</evidence>
<organism evidence="16 17">
    <name type="scientific">Oceanisphaera arctica</name>
    <dbReference type="NCBI Taxonomy" id="641510"/>
    <lineage>
        <taxon>Bacteria</taxon>
        <taxon>Pseudomonadati</taxon>
        <taxon>Pseudomonadota</taxon>
        <taxon>Gammaproteobacteria</taxon>
        <taxon>Aeromonadales</taxon>
        <taxon>Aeromonadaceae</taxon>
        <taxon>Oceanisphaera</taxon>
    </lineage>
</organism>
<accession>A0A2P5TP31</accession>
<keyword evidence="7 13" id="KW-0645">Protease</keyword>
<feature type="active site" evidence="12">
    <location>
        <position position="146"/>
    </location>
</feature>
<evidence type="ECO:0000256" key="5">
    <source>
        <dbReference type="ARBA" id="ARBA00019232"/>
    </source>
</evidence>
<evidence type="ECO:0000259" key="15">
    <source>
        <dbReference type="Pfam" id="PF10502"/>
    </source>
</evidence>
<evidence type="ECO:0000256" key="4">
    <source>
        <dbReference type="ARBA" id="ARBA00013208"/>
    </source>
</evidence>
<comment type="similarity">
    <text evidence="3 14">Belongs to the peptidase S26 family.</text>
</comment>
<keyword evidence="6" id="KW-1003">Cell membrane</keyword>
<evidence type="ECO:0000313" key="17">
    <source>
        <dbReference type="Proteomes" id="UP000242231"/>
    </source>
</evidence>
<keyword evidence="10" id="KW-1133">Transmembrane helix</keyword>
<dbReference type="GO" id="GO:0004252">
    <property type="term" value="F:serine-type endopeptidase activity"/>
    <property type="evidence" value="ECO:0007669"/>
    <property type="project" value="InterPro"/>
</dbReference>
<dbReference type="InterPro" id="IPR036286">
    <property type="entry name" value="LexA/Signal_pep-like_sf"/>
</dbReference>
<feature type="domain" description="Peptidase S26" evidence="15">
    <location>
        <begin position="61"/>
        <end position="274"/>
    </location>
</feature>
<evidence type="ECO:0000256" key="8">
    <source>
        <dbReference type="ARBA" id="ARBA00022692"/>
    </source>
</evidence>
<dbReference type="PRINTS" id="PR00727">
    <property type="entry name" value="LEADERPTASE"/>
</dbReference>
<dbReference type="InterPro" id="IPR019757">
    <property type="entry name" value="Pept_S26A_signal_pept_1_Lys-AS"/>
</dbReference>
<keyword evidence="17" id="KW-1185">Reference proteome</keyword>
<dbReference type="CDD" id="cd06530">
    <property type="entry name" value="S26_SPase_I"/>
    <property type="match status" value="1"/>
</dbReference>
<feature type="active site" evidence="12">
    <location>
        <position position="91"/>
    </location>
</feature>
<evidence type="ECO:0000256" key="9">
    <source>
        <dbReference type="ARBA" id="ARBA00022801"/>
    </source>
</evidence>
<dbReference type="InterPro" id="IPR019756">
    <property type="entry name" value="Pept_S26A_signal_pept_1_Ser-AS"/>
</dbReference>
<dbReference type="PROSITE" id="PS00761">
    <property type="entry name" value="SPASE_I_3"/>
    <property type="match status" value="1"/>
</dbReference>
<dbReference type="InterPro" id="IPR019758">
    <property type="entry name" value="Pept_S26A_signal_pept_1_CS"/>
</dbReference>
<evidence type="ECO:0000256" key="13">
    <source>
        <dbReference type="RuleBase" id="RU003993"/>
    </source>
</evidence>
<dbReference type="OrthoDB" id="9815782at2"/>
<dbReference type="NCBIfam" id="TIGR02227">
    <property type="entry name" value="sigpep_I_bact"/>
    <property type="match status" value="1"/>
</dbReference>
<dbReference type="PROSITE" id="PS00760">
    <property type="entry name" value="SPASE_I_2"/>
    <property type="match status" value="1"/>
</dbReference>
<dbReference type="EMBL" id="MPZM01000007">
    <property type="protein sequence ID" value="PPL17402.1"/>
    <property type="molecule type" value="Genomic_DNA"/>
</dbReference>
<evidence type="ECO:0000256" key="7">
    <source>
        <dbReference type="ARBA" id="ARBA00022670"/>
    </source>
</evidence>
<dbReference type="Gene3D" id="2.10.109.10">
    <property type="entry name" value="Umud Fragment, subunit A"/>
    <property type="match status" value="1"/>
</dbReference>
<dbReference type="NCBIfam" id="NF008114">
    <property type="entry name" value="PRK10861.1"/>
    <property type="match status" value="1"/>
</dbReference>
<evidence type="ECO:0000256" key="3">
    <source>
        <dbReference type="ARBA" id="ARBA00009370"/>
    </source>
</evidence>
<dbReference type="SUPFAM" id="SSF51306">
    <property type="entry name" value="LexA/Signal peptidase"/>
    <property type="match status" value="1"/>
</dbReference>
<evidence type="ECO:0000256" key="6">
    <source>
        <dbReference type="ARBA" id="ARBA00022475"/>
    </source>
</evidence>
<name>A0A2P5TP31_9GAMM</name>
<sequence length="304" mass="34512">MASNFALILVLVTLVTGIIWACDKWIWAPQRARKISEAQLAHGNKVDAAVLNRAARVPGWIEQARSIFPVIAVVLVLRSFIYEPFQIPSGSMMPTLLVGDFILVEKFAYGLKEPVGNTTLIPTGKPERGDVVVFKYPEDTRIDYIKRVIGLPGDRIVYQDKQLYIKPACDGDNCPDFTPVALEYEQSGEFTQMGIPLEHYRERLTDESHDILRNPLLPDRVSMYHRQPGTARNEWVVPAGHYFTMGDNRDNSTDSRFWGFVPEENLVGKAVAIWISFEFERNADSWLPSWVPSDVRFSRIGAIR</sequence>
<keyword evidence="11" id="KW-0472">Membrane</keyword>
<dbReference type="PANTHER" id="PTHR43390:SF1">
    <property type="entry name" value="CHLOROPLAST PROCESSING PEPTIDASE"/>
    <property type="match status" value="1"/>
</dbReference>
<dbReference type="Proteomes" id="UP000242231">
    <property type="component" value="Unassembled WGS sequence"/>
</dbReference>
<dbReference type="GO" id="GO:0009003">
    <property type="term" value="F:signal peptidase activity"/>
    <property type="evidence" value="ECO:0007669"/>
    <property type="project" value="UniProtKB-EC"/>
</dbReference>
<keyword evidence="9 13" id="KW-0378">Hydrolase</keyword>
<dbReference type="RefSeq" id="WP_104485696.1">
    <property type="nucleotide sequence ID" value="NZ_BMYB01000003.1"/>
</dbReference>
<dbReference type="InterPro" id="IPR019766">
    <property type="entry name" value="Sign_pep_all-beta_subdom"/>
</dbReference>
<dbReference type="InterPro" id="IPR000223">
    <property type="entry name" value="Pept_S26A_signal_pept_1"/>
</dbReference>
<proteinExistence type="inferred from homology"/>
<evidence type="ECO:0000256" key="2">
    <source>
        <dbReference type="ARBA" id="ARBA00004651"/>
    </source>
</evidence>
<dbReference type="PANTHER" id="PTHR43390">
    <property type="entry name" value="SIGNAL PEPTIDASE I"/>
    <property type="match status" value="1"/>
</dbReference>
<gene>
    <name evidence="16" type="ORF">UN63_05040</name>
</gene>
<evidence type="ECO:0000256" key="10">
    <source>
        <dbReference type="ARBA" id="ARBA00022989"/>
    </source>
</evidence>
<dbReference type="InterPro" id="IPR019533">
    <property type="entry name" value="Peptidase_S26"/>
</dbReference>
<comment type="caution">
    <text evidence="16">The sequence shown here is derived from an EMBL/GenBank/DDBJ whole genome shotgun (WGS) entry which is preliminary data.</text>
</comment>
<dbReference type="Pfam" id="PF10502">
    <property type="entry name" value="Peptidase_S26"/>
    <property type="match status" value="1"/>
</dbReference>
<dbReference type="GO" id="GO:0005886">
    <property type="term" value="C:plasma membrane"/>
    <property type="evidence" value="ECO:0007669"/>
    <property type="project" value="UniProtKB-SubCell"/>
</dbReference>
<comment type="subcellular location">
    <subcellularLocation>
        <location evidence="2">Cell membrane</location>
        <topology evidence="2">Multi-pass membrane protein</topology>
    </subcellularLocation>
    <subcellularLocation>
        <location evidence="14">Membrane</location>
        <topology evidence="14">Multi-pass membrane protein</topology>
    </subcellularLocation>
</comment>
<dbReference type="EC" id="3.4.21.89" evidence="4 13"/>
<comment type="catalytic activity">
    <reaction evidence="1 13">
        <text>Cleavage of hydrophobic, N-terminal signal or leader sequences from secreted and periplasmic proteins.</text>
        <dbReference type="EC" id="3.4.21.89"/>
    </reaction>
</comment>
<reference evidence="17" key="1">
    <citation type="submission" date="2016-11" db="EMBL/GenBank/DDBJ databases">
        <authorList>
            <person name="Sisinthy S."/>
            <person name="Ara S."/>
            <person name="Gundlapally S.R."/>
        </authorList>
    </citation>
    <scope>NUCLEOTIDE SEQUENCE [LARGE SCALE GENOMIC DNA]</scope>
    <source>
        <strain evidence="17">V1-41</strain>
    </source>
</reference>